<organism evidence="12 13">
    <name type="scientific">Bradyrhizobium agreste</name>
    <dbReference type="NCBI Taxonomy" id="2751811"/>
    <lineage>
        <taxon>Bacteria</taxon>
        <taxon>Pseudomonadati</taxon>
        <taxon>Pseudomonadota</taxon>
        <taxon>Alphaproteobacteria</taxon>
        <taxon>Hyphomicrobiales</taxon>
        <taxon>Nitrobacteraceae</taxon>
        <taxon>Bradyrhizobium</taxon>
    </lineage>
</organism>
<gene>
    <name evidence="12" type="ORF">HZZ13_09255</name>
</gene>
<dbReference type="Pfam" id="PF00528">
    <property type="entry name" value="BPD_transp_1"/>
    <property type="match status" value="1"/>
</dbReference>
<evidence type="ECO:0000256" key="10">
    <source>
        <dbReference type="RuleBase" id="RU363032"/>
    </source>
</evidence>
<keyword evidence="4" id="KW-1003">Cell membrane</keyword>
<keyword evidence="6 10" id="KW-1133">Transmembrane helix</keyword>
<evidence type="ECO:0000256" key="2">
    <source>
        <dbReference type="ARBA" id="ARBA00009306"/>
    </source>
</evidence>
<dbReference type="InterPro" id="IPR000515">
    <property type="entry name" value="MetI-like"/>
</dbReference>
<keyword evidence="3 10" id="KW-0813">Transport</keyword>
<feature type="transmembrane region" description="Helical" evidence="10">
    <location>
        <begin position="100"/>
        <end position="121"/>
    </location>
</feature>
<dbReference type="EMBL" id="JACCHP010000005">
    <property type="protein sequence ID" value="MBH5397975.1"/>
    <property type="molecule type" value="Genomic_DNA"/>
</dbReference>
<dbReference type="PANTHER" id="PTHR43163">
    <property type="entry name" value="DIPEPTIDE TRANSPORT SYSTEM PERMEASE PROTEIN DPPB-RELATED"/>
    <property type="match status" value="1"/>
</dbReference>
<feature type="transmembrane region" description="Helical" evidence="10">
    <location>
        <begin position="133"/>
        <end position="154"/>
    </location>
</feature>
<dbReference type="SUPFAM" id="SSF161098">
    <property type="entry name" value="MetI-like"/>
    <property type="match status" value="1"/>
</dbReference>
<feature type="transmembrane region" description="Helical" evidence="10">
    <location>
        <begin position="228"/>
        <end position="249"/>
    </location>
</feature>
<dbReference type="RefSeq" id="WP_197959316.1">
    <property type="nucleotide sequence ID" value="NZ_JACCHP010000005.1"/>
</dbReference>
<evidence type="ECO:0000256" key="4">
    <source>
        <dbReference type="ARBA" id="ARBA00022475"/>
    </source>
</evidence>
<dbReference type="InterPro" id="IPR045621">
    <property type="entry name" value="BPD_transp_1_N"/>
</dbReference>
<evidence type="ECO:0000256" key="1">
    <source>
        <dbReference type="ARBA" id="ARBA00004651"/>
    </source>
</evidence>
<name>A0ABS0PLJ2_9BRAD</name>
<dbReference type="PANTHER" id="PTHR43163:SF5">
    <property type="entry name" value="GLUTATHIONE TRANSPORT SYSTEM PERMEASE PROTEIN GSIC"/>
    <property type="match status" value="1"/>
</dbReference>
<dbReference type="CDD" id="cd06261">
    <property type="entry name" value="TM_PBP2"/>
    <property type="match status" value="1"/>
</dbReference>
<accession>A0ABS0PLJ2</accession>
<evidence type="ECO:0000259" key="11">
    <source>
        <dbReference type="PROSITE" id="PS50928"/>
    </source>
</evidence>
<comment type="subcellular location">
    <subcellularLocation>
        <location evidence="1 10">Cell membrane</location>
        <topology evidence="1 10">Multi-pass membrane protein</topology>
    </subcellularLocation>
</comment>
<proteinExistence type="inferred from homology"/>
<sequence>MLAFLIRRVLQTIPTVLAVVLLVFVLFSVVPGSIVSTMSDDSDPQVELRMKKQLGLDQPVYMRFGAYVARLATGDLGASFRTREPVTAMIAKRAWPTLQLIFASMAFAVLLGVPLGFVAALRPGSLVDTVSMMLAVSGLSLAKFWLGLLLMYLFALKLGWLPSFGYGDGSLKYLILPAVTLGVSPMALLARTTRAAVLEIMTADFVRTARSKGMSETRVVKWHVMRNALVLILTTMGLQFGALMGQAVVVEKLFSWPGIGSLLVDSVLQRDIPAVQGSILVVVLFFLAINLLIDVLYGVIDPRIRYA</sequence>
<dbReference type="Pfam" id="PF19300">
    <property type="entry name" value="BPD_transp_1_N"/>
    <property type="match status" value="1"/>
</dbReference>
<evidence type="ECO:0000256" key="9">
    <source>
        <dbReference type="ARBA" id="ARBA00041107"/>
    </source>
</evidence>
<feature type="transmembrane region" description="Helical" evidence="10">
    <location>
        <begin position="279"/>
        <end position="300"/>
    </location>
</feature>
<comment type="caution">
    <text evidence="12">The sequence shown here is derived from an EMBL/GenBank/DDBJ whole genome shotgun (WGS) entry which is preliminary data.</text>
</comment>
<evidence type="ECO:0000256" key="8">
    <source>
        <dbReference type="ARBA" id="ARBA00037215"/>
    </source>
</evidence>
<dbReference type="PROSITE" id="PS50928">
    <property type="entry name" value="ABC_TM1"/>
    <property type="match status" value="1"/>
</dbReference>
<evidence type="ECO:0000313" key="13">
    <source>
        <dbReference type="Proteomes" id="UP000807370"/>
    </source>
</evidence>
<reference evidence="12 13" key="1">
    <citation type="submission" date="2020-07" db="EMBL/GenBank/DDBJ databases">
        <title>Bradyrhizobium diversity isolated from nodules of indigenous legumes of Western Australia.</title>
        <authorList>
            <person name="Klepa M.S."/>
        </authorList>
    </citation>
    <scope>NUCLEOTIDE SEQUENCE [LARGE SCALE GENOMIC DNA]</scope>
    <source>
        <strain evidence="12 13">CNPSo 4010</strain>
    </source>
</reference>
<keyword evidence="13" id="KW-1185">Reference proteome</keyword>
<protein>
    <recommendedName>
        <fullName evidence="9">Glutathione transport system permease protein GsiC</fullName>
    </recommendedName>
</protein>
<evidence type="ECO:0000256" key="6">
    <source>
        <dbReference type="ARBA" id="ARBA00022989"/>
    </source>
</evidence>
<evidence type="ECO:0000256" key="3">
    <source>
        <dbReference type="ARBA" id="ARBA00022448"/>
    </source>
</evidence>
<dbReference type="Gene3D" id="1.10.3720.10">
    <property type="entry name" value="MetI-like"/>
    <property type="match status" value="1"/>
</dbReference>
<evidence type="ECO:0000256" key="5">
    <source>
        <dbReference type="ARBA" id="ARBA00022692"/>
    </source>
</evidence>
<keyword evidence="5 10" id="KW-0812">Transmembrane</keyword>
<evidence type="ECO:0000313" key="12">
    <source>
        <dbReference type="EMBL" id="MBH5397975.1"/>
    </source>
</evidence>
<comment type="function">
    <text evidence="8">Part of the ABC transporter complex GsiABCD involved in glutathione import. Probably responsible for the translocation of the substrate across the membrane.</text>
</comment>
<dbReference type="Proteomes" id="UP000807370">
    <property type="component" value="Unassembled WGS sequence"/>
</dbReference>
<evidence type="ECO:0000256" key="7">
    <source>
        <dbReference type="ARBA" id="ARBA00023136"/>
    </source>
</evidence>
<dbReference type="InterPro" id="IPR035906">
    <property type="entry name" value="MetI-like_sf"/>
</dbReference>
<comment type="similarity">
    <text evidence="2 10">Belongs to the binding-protein-dependent transport system permease family.</text>
</comment>
<feature type="transmembrane region" description="Helical" evidence="10">
    <location>
        <begin position="174"/>
        <end position="191"/>
    </location>
</feature>
<feature type="transmembrane region" description="Helical" evidence="10">
    <location>
        <begin position="12"/>
        <end position="34"/>
    </location>
</feature>
<keyword evidence="7 10" id="KW-0472">Membrane</keyword>
<feature type="domain" description="ABC transmembrane type-1" evidence="11">
    <location>
        <begin position="94"/>
        <end position="297"/>
    </location>
</feature>